<dbReference type="SUPFAM" id="SSF88659">
    <property type="entry name" value="Sigma3 and sigma4 domains of RNA polymerase sigma factors"/>
    <property type="match status" value="1"/>
</dbReference>
<dbReference type="NCBIfam" id="TIGR02937">
    <property type="entry name" value="sigma70-ECF"/>
    <property type="match status" value="1"/>
</dbReference>
<evidence type="ECO:0000313" key="10">
    <source>
        <dbReference type="Proteomes" id="UP000316208"/>
    </source>
</evidence>
<accession>A0ABY3APX4</accession>
<dbReference type="Pfam" id="PF08281">
    <property type="entry name" value="Sigma70_r4_2"/>
    <property type="match status" value="1"/>
</dbReference>
<dbReference type="InterPro" id="IPR014284">
    <property type="entry name" value="RNA_pol_sigma-70_dom"/>
</dbReference>
<evidence type="ECO:0000256" key="1">
    <source>
        <dbReference type="ARBA" id="ARBA00010641"/>
    </source>
</evidence>
<dbReference type="CDD" id="cd06171">
    <property type="entry name" value="Sigma70_r4"/>
    <property type="match status" value="1"/>
</dbReference>
<dbReference type="InterPro" id="IPR000838">
    <property type="entry name" value="RNA_pol_sigma70_ECF_CS"/>
</dbReference>
<dbReference type="Pfam" id="PF04542">
    <property type="entry name" value="Sigma70_r2"/>
    <property type="match status" value="1"/>
</dbReference>
<comment type="similarity">
    <text evidence="1 6">Belongs to the sigma-70 factor family. ECF subfamily.</text>
</comment>
<dbReference type="InterPro" id="IPR013249">
    <property type="entry name" value="RNA_pol_sigma70_r4_t2"/>
</dbReference>
<sequence length="199" mass="23642">MNRQRRRRRAMGCTESDKDIIEQILAGRQDLYAILVNKYKQRMYGLLRGMGATHEDAQDIAQEAFIKAYRKLADHDRSRSFASWLYTIVVRTYQDRFKRKQLAVVEWEQESLLDEATPEMLYLRTESQRHIRQFIQQLPPTQRMVILLRYTNECTYEEIGEITNLSMHQVKNALYRAKQSLKKLIEQGGSQYVRELPHA</sequence>
<gene>
    <name evidence="9" type="ORF">C7Y44_10570</name>
</gene>
<evidence type="ECO:0000259" key="8">
    <source>
        <dbReference type="Pfam" id="PF08281"/>
    </source>
</evidence>
<dbReference type="SUPFAM" id="SSF88946">
    <property type="entry name" value="Sigma2 domain of RNA polymerase sigma factors"/>
    <property type="match status" value="1"/>
</dbReference>
<evidence type="ECO:0000256" key="2">
    <source>
        <dbReference type="ARBA" id="ARBA00023015"/>
    </source>
</evidence>
<dbReference type="InterPro" id="IPR007627">
    <property type="entry name" value="RNA_pol_sigma70_r2"/>
</dbReference>
<reference evidence="9 10" key="1">
    <citation type="submission" date="2018-03" db="EMBL/GenBank/DDBJ databases">
        <title>Aerobic endospore-forming bacteria genome sequencing and assembly.</title>
        <authorList>
            <person name="Cavalcante D.A."/>
            <person name="Driks A."/>
            <person name="Putonti C."/>
            <person name="De-Souza M.T."/>
        </authorList>
    </citation>
    <scope>NUCLEOTIDE SEQUENCE [LARGE SCALE GENOMIC DNA]</scope>
    <source>
        <strain evidence="9 10">SDF0028</strain>
    </source>
</reference>
<evidence type="ECO:0000313" key="9">
    <source>
        <dbReference type="EMBL" id="TQR44773.1"/>
    </source>
</evidence>
<dbReference type="Proteomes" id="UP000316208">
    <property type="component" value="Unassembled WGS sequence"/>
</dbReference>
<keyword evidence="5 6" id="KW-0804">Transcription</keyword>
<dbReference type="InterPro" id="IPR036388">
    <property type="entry name" value="WH-like_DNA-bd_sf"/>
</dbReference>
<keyword evidence="10" id="KW-1185">Reference proteome</keyword>
<keyword evidence="3 6" id="KW-0731">Sigma factor</keyword>
<dbReference type="InterPro" id="IPR013325">
    <property type="entry name" value="RNA_pol_sigma_r2"/>
</dbReference>
<evidence type="ECO:0000256" key="4">
    <source>
        <dbReference type="ARBA" id="ARBA00023125"/>
    </source>
</evidence>
<comment type="caution">
    <text evidence="9">The sequence shown here is derived from an EMBL/GenBank/DDBJ whole genome shotgun (WGS) entry which is preliminary data.</text>
</comment>
<dbReference type="EMBL" id="SADY01000003">
    <property type="protein sequence ID" value="TQR44773.1"/>
    <property type="molecule type" value="Genomic_DNA"/>
</dbReference>
<dbReference type="InterPro" id="IPR013324">
    <property type="entry name" value="RNA_pol_sigma_r3/r4-like"/>
</dbReference>
<feature type="domain" description="RNA polymerase sigma-70 region 2" evidence="7">
    <location>
        <begin position="35"/>
        <end position="101"/>
    </location>
</feature>
<dbReference type="PANTHER" id="PTHR43133:SF8">
    <property type="entry name" value="RNA POLYMERASE SIGMA FACTOR HI_1459-RELATED"/>
    <property type="match status" value="1"/>
</dbReference>
<keyword evidence="4 6" id="KW-0238">DNA-binding</keyword>
<organism evidence="9 10">
    <name type="scientific">Paenibacillus popilliae</name>
    <name type="common">Bacillus popilliae</name>
    <dbReference type="NCBI Taxonomy" id="78057"/>
    <lineage>
        <taxon>Bacteria</taxon>
        <taxon>Bacillati</taxon>
        <taxon>Bacillota</taxon>
        <taxon>Bacilli</taxon>
        <taxon>Bacillales</taxon>
        <taxon>Paenibacillaceae</taxon>
        <taxon>Paenibacillus</taxon>
    </lineage>
</organism>
<dbReference type="Gene3D" id="1.10.1740.10">
    <property type="match status" value="1"/>
</dbReference>
<evidence type="ECO:0000256" key="5">
    <source>
        <dbReference type="ARBA" id="ARBA00023163"/>
    </source>
</evidence>
<feature type="domain" description="RNA polymerase sigma factor 70 region 4 type 2" evidence="8">
    <location>
        <begin position="131"/>
        <end position="181"/>
    </location>
</feature>
<evidence type="ECO:0000256" key="6">
    <source>
        <dbReference type="RuleBase" id="RU000716"/>
    </source>
</evidence>
<evidence type="ECO:0000256" key="3">
    <source>
        <dbReference type="ARBA" id="ARBA00023082"/>
    </source>
</evidence>
<proteinExistence type="inferred from homology"/>
<dbReference type="Gene3D" id="1.10.10.10">
    <property type="entry name" value="Winged helix-like DNA-binding domain superfamily/Winged helix DNA-binding domain"/>
    <property type="match status" value="1"/>
</dbReference>
<dbReference type="InterPro" id="IPR039425">
    <property type="entry name" value="RNA_pol_sigma-70-like"/>
</dbReference>
<dbReference type="PROSITE" id="PS01063">
    <property type="entry name" value="SIGMA70_ECF"/>
    <property type="match status" value="1"/>
</dbReference>
<keyword evidence="2 6" id="KW-0805">Transcription regulation</keyword>
<protein>
    <recommendedName>
        <fullName evidence="6">RNA polymerase sigma factor</fullName>
    </recommendedName>
</protein>
<evidence type="ECO:0000259" key="7">
    <source>
        <dbReference type="Pfam" id="PF04542"/>
    </source>
</evidence>
<name>A0ABY3APX4_PAEPP</name>
<dbReference type="PANTHER" id="PTHR43133">
    <property type="entry name" value="RNA POLYMERASE ECF-TYPE SIGMA FACTO"/>
    <property type="match status" value="1"/>
</dbReference>